<dbReference type="PROSITE" id="PS51257">
    <property type="entry name" value="PROKAR_LIPOPROTEIN"/>
    <property type="match status" value="1"/>
</dbReference>
<dbReference type="RefSeq" id="WP_344959659.1">
    <property type="nucleotide sequence ID" value="NZ_BAAAZG010000089.1"/>
</dbReference>
<dbReference type="Proteomes" id="UP001500683">
    <property type="component" value="Unassembled WGS sequence"/>
</dbReference>
<protein>
    <recommendedName>
        <fullName evidence="3">Lipoprotein</fullName>
    </recommendedName>
</protein>
<evidence type="ECO:0000313" key="1">
    <source>
        <dbReference type="EMBL" id="GAA4106978.1"/>
    </source>
</evidence>
<name>A0ABP7X814_9ACTN</name>
<gene>
    <name evidence="1" type="ORF">GCM10022214_88270</name>
</gene>
<evidence type="ECO:0000313" key="2">
    <source>
        <dbReference type="Proteomes" id="UP001500683"/>
    </source>
</evidence>
<reference evidence="2" key="1">
    <citation type="journal article" date="2019" name="Int. J. Syst. Evol. Microbiol.">
        <title>The Global Catalogue of Microorganisms (GCM) 10K type strain sequencing project: providing services to taxonomists for standard genome sequencing and annotation.</title>
        <authorList>
            <consortium name="The Broad Institute Genomics Platform"/>
            <consortium name="The Broad Institute Genome Sequencing Center for Infectious Disease"/>
            <person name="Wu L."/>
            <person name="Ma J."/>
        </authorList>
    </citation>
    <scope>NUCLEOTIDE SEQUENCE [LARGE SCALE GENOMIC DNA]</scope>
    <source>
        <strain evidence="2">JCM 16702</strain>
    </source>
</reference>
<comment type="caution">
    <text evidence="1">The sequence shown here is derived from an EMBL/GenBank/DDBJ whole genome shotgun (WGS) entry which is preliminary data.</text>
</comment>
<accession>A0ABP7X814</accession>
<organism evidence="1 2">
    <name type="scientific">Actinomadura miaoliensis</name>
    <dbReference type="NCBI Taxonomy" id="430685"/>
    <lineage>
        <taxon>Bacteria</taxon>
        <taxon>Bacillati</taxon>
        <taxon>Actinomycetota</taxon>
        <taxon>Actinomycetes</taxon>
        <taxon>Streptosporangiales</taxon>
        <taxon>Thermomonosporaceae</taxon>
        <taxon>Actinomadura</taxon>
    </lineage>
</organism>
<evidence type="ECO:0008006" key="3">
    <source>
        <dbReference type="Google" id="ProtNLM"/>
    </source>
</evidence>
<dbReference type="EMBL" id="BAAAZG010000089">
    <property type="protein sequence ID" value="GAA4106978.1"/>
    <property type="molecule type" value="Genomic_DNA"/>
</dbReference>
<proteinExistence type="predicted"/>
<keyword evidence="2" id="KW-1185">Reference proteome</keyword>
<sequence>MRRLSAVLPAALLVLTLSGCDVMKRISEGAYRNAVADGAAVELDERGVRLQGRLSCATPQGGPESVMRIRCTGRTAEGAPVVVTGVATEADTRRPRERYVITVGGRNLMTADCLGRACT</sequence>